<dbReference type="InterPro" id="IPR036641">
    <property type="entry name" value="HPT_dom_sf"/>
</dbReference>
<keyword evidence="9" id="KW-0418">Kinase</keyword>
<dbReference type="SUPFAM" id="SSF55785">
    <property type="entry name" value="PYP-like sensor domain (PAS domain)"/>
    <property type="match status" value="1"/>
</dbReference>
<feature type="transmembrane region" description="Helical" evidence="18">
    <location>
        <begin position="7"/>
        <end position="29"/>
    </location>
</feature>
<dbReference type="RefSeq" id="WP_092020014.1">
    <property type="nucleotide sequence ID" value="NZ_FOUE01000001.1"/>
</dbReference>
<dbReference type="InterPro" id="IPR011006">
    <property type="entry name" value="CheY-like_superfamily"/>
</dbReference>
<dbReference type="Pfam" id="PF13426">
    <property type="entry name" value="PAS_9"/>
    <property type="match status" value="1"/>
</dbReference>
<evidence type="ECO:0000259" key="20">
    <source>
        <dbReference type="PROSITE" id="PS50110"/>
    </source>
</evidence>
<feature type="domain" description="Response regulatory" evidence="20">
    <location>
        <begin position="1035"/>
        <end position="1157"/>
    </location>
</feature>
<accession>A0A1I4KZ95</accession>
<keyword evidence="4" id="KW-1003">Cell membrane</keyword>
<evidence type="ECO:0000313" key="25">
    <source>
        <dbReference type="Proteomes" id="UP000198519"/>
    </source>
</evidence>
<feature type="transmembrane region" description="Helical" evidence="18">
    <location>
        <begin position="220"/>
        <end position="236"/>
    </location>
</feature>
<evidence type="ECO:0000259" key="22">
    <source>
        <dbReference type="PROSITE" id="PS50839"/>
    </source>
</evidence>
<keyword evidence="17" id="KW-0175">Coiled coil</keyword>
<dbReference type="SMART" id="SM00091">
    <property type="entry name" value="PAS"/>
    <property type="match status" value="1"/>
</dbReference>
<dbReference type="Pfam" id="PF02518">
    <property type="entry name" value="HATPase_c"/>
    <property type="match status" value="1"/>
</dbReference>
<feature type="transmembrane region" description="Helical" evidence="18">
    <location>
        <begin position="277"/>
        <end position="296"/>
    </location>
</feature>
<dbReference type="OrthoDB" id="9810730at2"/>
<dbReference type="InterPro" id="IPR003661">
    <property type="entry name" value="HisK_dim/P_dom"/>
</dbReference>
<dbReference type="Gene3D" id="3.40.50.2300">
    <property type="match status" value="2"/>
</dbReference>
<dbReference type="PROSITE" id="PS50110">
    <property type="entry name" value="RESPONSE_REGULATORY"/>
    <property type="match status" value="2"/>
</dbReference>
<dbReference type="Gene3D" id="1.10.287.130">
    <property type="match status" value="1"/>
</dbReference>
<evidence type="ECO:0000256" key="1">
    <source>
        <dbReference type="ARBA" id="ARBA00000085"/>
    </source>
</evidence>
<evidence type="ECO:0000256" key="12">
    <source>
        <dbReference type="ARBA" id="ARBA00023012"/>
    </source>
</evidence>
<protein>
    <recommendedName>
        <fullName evidence="3">histidine kinase</fullName>
        <ecNumber evidence="3">2.7.13.3</ecNumber>
    </recommendedName>
</protein>
<feature type="domain" description="Histidine kinase" evidence="19">
    <location>
        <begin position="797"/>
        <end position="1018"/>
    </location>
</feature>
<dbReference type="CDD" id="cd16922">
    <property type="entry name" value="HATPase_EvgS-ArcB-TorS-like"/>
    <property type="match status" value="1"/>
</dbReference>
<dbReference type="SUPFAM" id="SSF47226">
    <property type="entry name" value="Histidine-containing phosphotransfer domain, HPT domain"/>
    <property type="match status" value="1"/>
</dbReference>
<keyword evidence="11 18" id="KW-1133">Transmembrane helix</keyword>
<keyword evidence="10" id="KW-0067">ATP-binding</keyword>
<evidence type="ECO:0000256" key="15">
    <source>
        <dbReference type="PROSITE-ProRule" id="PRU00110"/>
    </source>
</evidence>
<dbReference type="SUPFAM" id="SSF55874">
    <property type="entry name" value="ATPase domain of HSP90 chaperone/DNA topoisomerase II/histidine kinase"/>
    <property type="match status" value="1"/>
</dbReference>
<dbReference type="InterPro" id="IPR006189">
    <property type="entry name" value="CHASE_dom"/>
</dbReference>
<evidence type="ECO:0000259" key="19">
    <source>
        <dbReference type="PROSITE" id="PS50109"/>
    </source>
</evidence>
<evidence type="ECO:0000256" key="16">
    <source>
        <dbReference type="PROSITE-ProRule" id="PRU00169"/>
    </source>
</evidence>
<feature type="coiled-coil region" evidence="17">
    <location>
        <begin position="770"/>
        <end position="797"/>
    </location>
</feature>
<dbReference type="Gene3D" id="3.30.450.20">
    <property type="entry name" value="PAS domain"/>
    <property type="match status" value="1"/>
</dbReference>
<feature type="domain" description="Response regulatory" evidence="20">
    <location>
        <begin position="1182"/>
        <end position="1299"/>
    </location>
</feature>
<dbReference type="Pfam" id="PF03924">
    <property type="entry name" value="CHASE"/>
    <property type="match status" value="1"/>
</dbReference>
<dbReference type="InterPro" id="IPR042240">
    <property type="entry name" value="CHASE_sf"/>
</dbReference>
<evidence type="ECO:0000313" key="24">
    <source>
        <dbReference type="EMBL" id="SFL84084.1"/>
    </source>
</evidence>
<dbReference type="InterPro" id="IPR001789">
    <property type="entry name" value="Sig_transdc_resp-reg_receiver"/>
</dbReference>
<dbReference type="Gene3D" id="1.20.120.160">
    <property type="entry name" value="HPT domain"/>
    <property type="match status" value="1"/>
</dbReference>
<feature type="transmembrane region" description="Helical" evidence="18">
    <location>
        <begin position="308"/>
        <end position="328"/>
    </location>
</feature>
<dbReference type="PROSITE" id="PS50894">
    <property type="entry name" value="HPT"/>
    <property type="match status" value="1"/>
</dbReference>
<dbReference type="Gene3D" id="3.30.565.10">
    <property type="entry name" value="Histidine kinase-like ATPase, C-terminal domain"/>
    <property type="match status" value="1"/>
</dbReference>
<keyword evidence="6" id="KW-0808">Transferase</keyword>
<dbReference type="EMBL" id="FOUE01000001">
    <property type="protein sequence ID" value="SFL84084.1"/>
    <property type="molecule type" value="Genomic_DNA"/>
</dbReference>
<evidence type="ECO:0000256" key="13">
    <source>
        <dbReference type="ARBA" id="ARBA00023136"/>
    </source>
</evidence>
<keyword evidence="12" id="KW-0902">Two-component regulatory system</keyword>
<keyword evidence="8" id="KW-0547">Nucleotide-binding</keyword>
<evidence type="ECO:0000259" key="23">
    <source>
        <dbReference type="PROSITE" id="PS50894"/>
    </source>
</evidence>
<evidence type="ECO:0000256" key="5">
    <source>
        <dbReference type="ARBA" id="ARBA00022553"/>
    </source>
</evidence>
<dbReference type="InterPro" id="IPR005467">
    <property type="entry name" value="His_kinase_dom"/>
</dbReference>
<reference evidence="25" key="1">
    <citation type="submission" date="2016-10" db="EMBL/GenBank/DDBJ databases">
        <authorList>
            <person name="Varghese N."/>
            <person name="Submissions S."/>
        </authorList>
    </citation>
    <scope>NUCLEOTIDE SEQUENCE [LARGE SCALE GENOMIC DNA]</scope>
    <source>
        <strain evidence="25">CGMCC 1.7061</strain>
    </source>
</reference>
<proteinExistence type="predicted"/>
<dbReference type="InterPro" id="IPR008207">
    <property type="entry name" value="Sig_transdc_His_kin_Hpt_dom"/>
</dbReference>
<keyword evidence="25" id="KW-1185">Reference proteome</keyword>
<dbReference type="Pfam" id="PF05231">
    <property type="entry name" value="MASE1"/>
    <property type="match status" value="1"/>
</dbReference>
<evidence type="ECO:0000256" key="11">
    <source>
        <dbReference type="ARBA" id="ARBA00022989"/>
    </source>
</evidence>
<dbReference type="PANTHER" id="PTHR45339">
    <property type="entry name" value="HYBRID SIGNAL TRANSDUCTION HISTIDINE KINASE J"/>
    <property type="match status" value="1"/>
</dbReference>
<dbReference type="InterPro" id="IPR003594">
    <property type="entry name" value="HATPase_dom"/>
</dbReference>
<evidence type="ECO:0000256" key="18">
    <source>
        <dbReference type="SAM" id="Phobius"/>
    </source>
</evidence>
<evidence type="ECO:0000256" key="8">
    <source>
        <dbReference type="ARBA" id="ARBA00022741"/>
    </source>
</evidence>
<dbReference type="InterPro" id="IPR036097">
    <property type="entry name" value="HisK_dim/P_sf"/>
</dbReference>
<evidence type="ECO:0000256" key="6">
    <source>
        <dbReference type="ARBA" id="ARBA00022679"/>
    </source>
</evidence>
<evidence type="ECO:0000256" key="9">
    <source>
        <dbReference type="ARBA" id="ARBA00022777"/>
    </source>
</evidence>
<dbReference type="GO" id="GO:0005524">
    <property type="term" value="F:ATP binding"/>
    <property type="evidence" value="ECO:0007669"/>
    <property type="project" value="UniProtKB-KW"/>
</dbReference>
<evidence type="ECO:0000256" key="10">
    <source>
        <dbReference type="ARBA" id="ARBA00022840"/>
    </source>
</evidence>
<dbReference type="CDD" id="cd00082">
    <property type="entry name" value="HisKA"/>
    <property type="match status" value="1"/>
</dbReference>
<gene>
    <name evidence="24" type="ORF">SAMN04487963_0173</name>
</gene>
<dbReference type="Gene3D" id="3.30.450.350">
    <property type="entry name" value="CHASE domain"/>
    <property type="match status" value="1"/>
</dbReference>
<dbReference type="PROSITE" id="PS50839">
    <property type="entry name" value="CHASE"/>
    <property type="match status" value="1"/>
</dbReference>
<dbReference type="InterPro" id="IPR004358">
    <property type="entry name" value="Sig_transdc_His_kin-like_C"/>
</dbReference>
<keyword evidence="13 18" id="KW-0472">Membrane</keyword>
<dbReference type="SUPFAM" id="SSF52172">
    <property type="entry name" value="CheY-like"/>
    <property type="match status" value="2"/>
</dbReference>
<evidence type="ECO:0000256" key="4">
    <source>
        <dbReference type="ARBA" id="ARBA00022475"/>
    </source>
</evidence>
<organism evidence="24 25">
    <name type="scientific">Marinobacter zhejiangensis</name>
    <dbReference type="NCBI Taxonomy" id="488535"/>
    <lineage>
        <taxon>Bacteria</taxon>
        <taxon>Pseudomonadati</taxon>
        <taxon>Pseudomonadota</taxon>
        <taxon>Gammaproteobacteria</taxon>
        <taxon>Pseudomonadales</taxon>
        <taxon>Marinobacteraceae</taxon>
        <taxon>Marinobacter</taxon>
    </lineage>
</organism>
<keyword evidence="14" id="KW-0131">Cell cycle</keyword>
<keyword evidence="7 18" id="KW-0812">Transmembrane</keyword>
<dbReference type="Proteomes" id="UP000198519">
    <property type="component" value="Unassembled WGS sequence"/>
</dbReference>
<feature type="transmembrane region" description="Helical" evidence="18">
    <location>
        <begin position="122"/>
        <end position="146"/>
    </location>
</feature>
<feature type="domain" description="PAS" evidence="21">
    <location>
        <begin position="652"/>
        <end position="722"/>
    </location>
</feature>
<dbReference type="NCBIfam" id="TIGR00229">
    <property type="entry name" value="sensory_box"/>
    <property type="match status" value="1"/>
</dbReference>
<feature type="transmembrane region" description="Helical" evidence="18">
    <location>
        <begin position="243"/>
        <end position="265"/>
    </location>
</feature>
<feature type="modified residue" description="Phosphohistidine" evidence="15">
    <location>
        <position position="1375"/>
    </location>
</feature>
<dbReference type="SMART" id="SM00388">
    <property type="entry name" value="HisKA"/>
    <property type="match status" value="1"/>
</dbReference>
<dbReference type="EC" id="2.7.13.3" evidence="3"/>
<dbReference type="Pfam" id="PF00072">
    <property type="entry name" value="Response_reg"/>
    <property type="match status" value="1"/>
</dbReference>
<evidence type="ECO:0000256" key="3">
    <source>
        <dbReference type="ARBA" id="ARBA00012438"/>
    </source>
</evidence>
<dbReference type="PRINTS" id="PR00344">
    <property type="entry name" value="BCTRLSENSOR"/>
</dbReference>
<dbReference type="STRING" id="488535.SAMN04487963_0173"/>
<dbReference type="SMART" id="SM00448">
    <property type="entry name" value="REC"/>
    <property type="match status" value="2"/>
</dbReference>
<feature type="domain" description="CHASE" evidence="22">
    <location>
        <begin position="371"/>
        <end position="594"/>
    </location>
</feature>
<dbReference type="CDD" id="cd00130">
    <property type="entry name" value="PAS"/>
    <property type="match status" value="1"/>
</dbReference>
<comment type="catalytic activity">
    <reaction evidence="1">
        <text>ATP + protein L-histidine = ADP + protein N-phospho-L-histidine.</text>
        <dbReference type="EC" id="2.7.13.3"/>
    </reaction>
</comment>
<dbReference type="GO" id="GO:0005886">
    <property type="term" value="C:plasma membrane"/>
    <property type="evidence" value="ECO:0007669"/>
    <property type="project" value="UniProtKB-SubCell"/>
</dbReference>
<dbReference type="FunFam" id="1.10.287.130:FF:000038">
    <property type="entry name" value="Sensory transduction histidine kinase"/>
    <property type="match status" value="1"/>
</dbReference>
<dbReference type="PROSITE" id="PS50112">
    <property type="entry name" value="PAS"/>
    <property type="match status" value="1"/>
</dbReference>
<dbReference type="PANTHER" id="PTHR45339:SF1">
    <property type="entry name" value="HYBRID SIGNAL TRANSDUCTION HISTIDINE KINASE J"/>
    <property type="match status" value="1"/>
</dbReference>
<evidence type="ECO:0000256" key="2">
    <source>
        <dbReference type="ARBA" id="ARBA00004651"/>
    </source>
</evidence>
<name>A0A1I4KZ95_9GAMM</name>
<dbReference type="InterPro" id="IPR035965">
    <property type="entry name" value="PAS-like_dom_sf"/>
</dbReference>
<dbReference type="CDD" id="cd17546">
    <property type="entry name" value="REC_hyHK_CKI1_RcsC-like"/>
    <property type="match status" value="1"/>
</dbReference>
<dbReference type="GO" id="GO:0000155">
    <property type="term" value="F:phosphorelay sensor kinase activity"/>
    <property type="evidence" value="ECO:0007669"/>
    <property type="project" value="InterPro"/>
</dbReference>
<feature type="modified residue" description="4-aspartylphosphate" evidence="16">
    <location>
        <position position="1233"/>
    </location>
</feature>
<dbReference type="InterPro" id="IPR007895">
    <property type="entry name" value="MASE1"/>
</dbReference>
<feature type="domain" description="HPt" evidence="23">
    <location>
        <begin position="1336"/>
        <end position="1428"/>
    </location>
</feature>
<evidence type="ECO:0000256" key="7">
    <source>
        <dbReference type="ARBA" id="ARBA00022692"/>
    </source>
</evidence>
<feature type="modified residue" description="4-aspartylphosphate" evidence="16">
    <location>
        <position position="1089"/>
    </location>
</feature>
<feature type="transmembrane region" description="Helical" evidence="18">
    <location>
        <begin position="189"/>
        <end position="208"/>
    </location>
</feature>
<sequence>MIQLNRFASVIGLALLYFLAGYFGLSLAFETTNVSPVWPPSGIALAALLLAGERVWPAITLGALLVNFVSFGIDAETWLVNGAASLAIAIGNTVEAVVAARLVRGSLDGNRSFHSVTGVFRYLLAVAVSAGVSAVGGTLTLVGFGFGSLDLAGSILATWWLGDCTGMLVITPLILVWRQKPQWKPNFRLVGHGLLLSVIFLLVSYLVFGNQVTDKPNARLLTFLFVPGLAYAAYVFGLRGVTLCVAAVSSIAIYVTIQGGGPFVFGSTNDSLLALDAFIVLWVCCGLMLAADLLEYRRQAEERRREILLPWSVLLFALGVAILMWRMALDTVQEKGAEQFDYLAETIRERVSDRMLDYQQVLRGGIGLFNASETVSRSEWKRFVEDLDLSENYPGIQGVGFARYIQSEVEKQTFMASVRGDGFPDFEVKPAGDREVYVSIVYLEPFDWRNQRAHGYDMFSETLRRQAIAAARDSGQASVSAKITLVQETSVGIQSGFLMYLPLYQGGIVPATTAQRREYMLGVVYSPFRMDDLMEGILKSQFPQVAVAVFDGDSVSPKDLMYQSDEVPGSASPLVDPFVSTIPVNIIDRTWTVQVTSLPAFTHSLDLQKAQVILISGVVISFLLFSFVRALVFTRSRALALAEELTSALVRSEQKFSTLADNANEMIFIADGSGRIESANPAASESLRLTEKQMRELSVDQLFVDSERELVRNRLELLLKTGSNHRRVENIHSQCVDNTGRRFPVEYSMSHWQADGEDFIGVILRDVTAQRQAEESLRQAREAAEQANRAKSDFVANMSHEIRTPMNAVLGMTQILAKTPMSSDQHQYVEMIQTAGQTLLEIINDILDFSKIEAGRLDIEAEPFDLDELVNSLATVMTIAAGNKSLQPVIGVSSDVPRRLVGDELRIRQILLNLLSNAIKFTEQGEVALLIELAHQDGDQATLRCSVRDTGIGMNEDQIQRLFQAFTQADSSMTRRFGGTGLGLAISRQLATLMSGAIEVVSEAGKGSCFTLTVPLAVQDVTEGDDAIDALAGLRVLLLDGSETGRDYLSRTFAQTGLQLDAVGSVEDALALIGTKHAHGLPYDVVVTDQLPDTPEREQALASMRDAAANPDLLVVATVSPHDYDPQARQGLSSLVSAVLVKPVTRQRMVEKLCELRSVGTGITRTKTERERPLLRTLQGIRLLLVEDNDLNQIVATEFLAGVGAEVTVVGNGQLAVERLTAEPDAYDLVLMDIQMPVMDGLTATRKIREELGLELPIVAMTAGVLASERESCQDAGMSDFVAKPVVYAELIETVARHVDAVVPGDARLPDGGTGQDTLLAPLSRLLAVTGNESGAREAVLAIARNVLNRGQVPLDQAYQDWQSGQPDQAAATLHSLRGLVGSLGDTPVTALSQHLEQGILRGEPDLDELWRQIREAYSQLLAALDEWLWQNSMDGPSATEAP</sequence>
<dbReference type="InterPro" id="IPR000014">
    <property type="entry name" value="PAS"/>
</dbReference>
<dbReference type="FunFam" id="3.30.565.10:FF:000010">
    <property type="entry name" value="Sensor histidine kinase RcsC"/>
    <property type="match status" value="1"/>
</dbReference>
<dbReference type="SMART" id="SM00387">
    <property type="entry name" value="HATPase_c"/>
    <property type="match status" value="1"/>
</dbReference>
<evidence type="ECO:0000259" key="21">
    <source>
        <dbReference type="PROSITE" id="PS50112"/>
    </source>
</evidence>
<dbReference type="SUPFAM" id="SSF47384">
    <property type="entry name" value="Homodimeric domain of signal transducing histidine kinase"/>
    <property type="match status" value="1"/>
</dbReference>
<dbReference type="Pfam" id="PF00512">
    <property type="entry name" value="HisKA"/>
    <property type="match status" value="1"/>
</dbReference>
<feature type="transmembrane region" description="Helical" evidence="18">
    <location>
        <begin position="158"/>
        <end position="177"/>
    </location>
</feature>
<keyword evidence="5 16" id="KW-0597">Phosphoprotein</keyword>
<dbReference type="SMART" id="SM01079">
    <property type="entry name" value="CHASE"/>
    <property type="match status" value="1"/>
</dbReference>
<dbReference type="InterPro" id="IPR036890">
    <property type="entry name" value="HATPase_C_sf"/>
</dbReference>
<evidence type="ECO:0000256" key="17">
    <source>
        <dbReference type="SAM" id="Coils"/>
    </source>
</evidence>
<dbReference type="PROSITE" id="PS50109">
    <property type="entry name" value="HIS_KIN"/>
    <property type="match status" value="1"/>
</dbReference>
<evidence type="ECO:0000256" key="14">
    <source>
        <dbReference type="ARBA" id="ARBA00023306"/>
    </source>
</evidence>
<comment type="subcellular location">
    <subcellularLocation>
        <location evidence="2">Cell membrane</location>
        <topology evidence="2">Multi-pass membrane protein</topology>
    </subcellularLocation>
</comment>